<sequence length="49" mass="5709">MSREDDDARPYSCFKKYEEIVKQVLLLDELTDSMDPKSRLSKKKSVSTP</sequence>
<reference evidence="1" key="1">
    <citation type="journal article" date="2023" name="Plant Biotechnol. J.">
        <title>Chromosome-level wild Hevea brasiliensis genome provides new tools for genomic-assisted breeding and valuable loci to elevate rubber yield.</title>
        <authorList>
            <person name="Cheng H."/>
            <person name="Song X."/>
            <person name="Hu Y."/>
            <person name="Wu T."/>
            <person name="Yang Q."/>
            <person name="An Z."/>
            <person name="Feng S."/>
            <person name="Deng Z."/>
            <person name="Wu W."/>
            <person name="Zeng X."/>
            <person name="Tu M."/>
            <person name="Wang X."/>
            <person name="Huang H."/>
        </authorList>
    </citation>
    <scope>NUCLEOTIDE SEQUENCE</scope>
    <source>
        <strain evidence="1">MT/VB/25A 57/8</strain>
    </source>
</reference>
<accession>A0ABQ9MGY2</accession>
<dbReference type="Proteomes" id="UP001174677">
    <property type="component" value="Chromosome 6"/>
</dbReference>
<dbReference type="EMBL" id="JARPOI010000006">
    <property type="protein sequence ID" value="KAJ9178118.1"/>
    <property type="molecule type" value="Genomic_DNA"/>
</dbReference>
<evidence type="ECO:0000313" key="1">
    <source>
        <dbReference type="EMBL" id="KAJ9178118.1"/>
    </source>
</evidence>
<evidence type="ECO:0000313" key="2">
    <source>
        <dbReference type="Proteomes" id="UP001174677"/>
    </source>
</evidence>
<organism evidence="1 2">
    <name type="scientific">Hevea brasiliensis</name>
    <name type="common">Para rubber tree</name>
    <name type="synonym">Siphonia brasiliensis</name>
    <dbReference type="NCBI Taxonomy" id="3981"/>
    <lineage>
        <taxon>Eukaryota</taxon>
        <taxon>Viridiplantae</taxon>
        <taxon>Streptophyta</taxon>
        <taxon>Embryophyta</taxon>
        <taxon>Tracheophyta</taxon>
        <taxon>Spermatophyta</taxon>
        <taxon>Magnoliopsida</taxon>
        <taxon>eudicotyledons</taxon>
        <taxon>Gunneridae</taxon>
        <taxon>Pentapetalae</taxon>
        <taxon>rosids</taxon>
        <taxon>fabids</taxon>
        <taxon>Malpighiales</taxon>
        <taxon>Euphorbiaceae</taxon>
        <taxon>Crotonoideae</taxon>
        <taxon>Micrandreae</taxon>
        <taxon>Hevea</taxon>
    </lineage>
</organism>
<keyword evidence="2" id="KW-1185">Reference proteome</keyword>
<protein>
    <submittedName>
        <fullName evidence="1">Uncharacterized protein</fullName>
    </submittedName>
</protein>
<comment type="caution">
    <text evidence="1">The sequence shown here is derived from an EMBL/GenBank/DDBJ whole genome shotgun (WGS) entry which is preliminary data.</text>
</comment>
<proteinExistence type="predicted"/>
<name>A0ABQ9MGY2_HEVBR</name>
<gene>
    <name evidence="1" type="ORF">P3X46_010028</name>
</gene>